<protein>
    <submittedName>
        <fullName evidence="5">Saccharopine dehydrogenase</fullName>
    </submittedName>
</protein>
<accession>D3BLY8</accession>
<evidence type="ECO:0000256" key="2">
    <source>
        <dbReference type="ARBA" id="ARBA00023002"/>
    </source>
</evidence>
<dbReference type="InterPro" id="IPR005097">
    <property type="entry name" value="Sacchrp_dh_NADP-bd"/>
</dbReference>
<dbReference type="FunFam" id="3.40.50.720:FF:000072">
    <property type="entry name" value="Saccharopine dehydrogenase [NADP(+), L-glutamate-forming]"/>
    <property type="match status" value="1"/>
</dbReference>
<dbReference type="STRING" id="670386.D3BLY8"/>
<keyword evidence="6" id="KW-1185">Reference proteome</keyword>
<dbReference type="GO" id="GO:0004753">
    <property type="term" value="F:saccharopine dehydrogenase activity"/>
    <property type="evidence" value="ECO:0007669"/>
    <property type="project" value="TreeGrafter"/>
</dbReference>
<dbReference type="RefSeq" id="XP_020429717.1">
    <property type="nucleotide sequence ID" value="XM_020582936.1"/>
</dbReference>
<gene>
    <name evidence="5" type="primary">sdh</name>
    <name evidence="5" type="ORF">PPL_12193</name>
</gene>
<dbReference type="OMA" id="WNYKFTW"/>
<reference evidence="5 6" key="1">
    <citation type="journal article" date="2011" name="Genome Res.">
        <title>Phylogeny-wide analysis of social amoeba genomes highlights ancient origins for complex intercellular communication.</title>
        <authorList>
            <person name="Heidel A.J."/>
            <person name="Lawal H.M."/>
            <person name="Felder M."/>
            <person name="Schilde C."/>
            <person name="Helps N.R."/>
            <person name="Tunggal B."/>
            <person name="Rivero F."/>
            <person name="John U."/>
            <person name="Schleicher M."/>
            <person name="Eichinger L."/>
            <person name="Platzer M."/>
            <person name="Noegel A.A."/>
            <person name="Schaap P."/>
            <person name="Gloeckner G."/>
        </authorList>
    </citation>
    <scope>NUCLEOTIDE SEQUENCE [LARGE SCALE GENOMIC DNA]</scope>
    <source>
        <strain evidence="6">ATCC 26659 / Pp 5 / PN500</strain>
    </source>
</reference>
<keyword evidence="2" id="KW-0560">Oxidoreductase</keyword>
<dbReference type="SUPFAM" id="SSF55347">
    <property type="entry name" value="Glyceraldehyde-3-phosphate dehydrogenase-like, C-terminal domain"/>
    <property type="match status" value="1"/>
</dbReference>
<keyword evidence="1" id="KW-0521">NADP</keyword>
<feature type="domain" description="Saccharopine dehydrogenase-like C-terminal" evidence="4">
    <location>
        <begin position="126"/>
        <end position="473"/>
    </location>
</feature>
<dbReference type="Pfam" id="PF16653">
    <property type="entry name" value="Sacchrp_dh_C"/>
    <property type="match status" value="1"/>
</dbReference>
<dbReference type="SUPFAM" id="SSF51735">
    <property type="entry name" value="NAD(P)-binding Rossmann-fold domains"/>
    <property type="match status" value="1"/>
</dbReference>
<dbReference type="Pfam" id="PF03435">
    <property type="entry name" value="Sacchrp_dh_NADP"/>
    <property type="match status" value="1"/>
</dbReference>
<dbReference type="Gene3D" id="3.30.360.10">
    <property type="entry name" value="Dihydrodipicolinate Reductase, domain 2"/>
    <property type="match status" value="1"/>
</dbReference>
<proteinExistence type="predicted"/>
<evidence type="ECO:0000259" key="4">
    <source>
        <dbReference type="Pfam" id="PF16653"/>
    </source>
</evidence>
<name>D3BLY8_HETP5</name>
<organism evidence="5 6">
    <name type="scientific">Heterostelium pallidum (strain ATCC 26659 / Pp 5 / PN500)</name>
    <name type="common">Cellular slime mold</name>
    <name type="synonym">Polysphondylium pallidum</name>
    <dbReference type="NCBI Taxonomy" id="670386"/>
    <lineage>
        <taxon>Eukaryota</taxon>
        <taxon>Amoebozoa</taxon>
        <taxon>Evosea</taxon>
        <taxon>Eumycetozoa</taxon>
        <taxon>Dictyostelia</taxon>
        <taxon>Acytosteliales</taxon>
        <taxon>Acytosteliaceae</taxon>
        <taxon>Heterostelium</taxon>
    </lineage>
</organism>
<dbReference type="GO" id="GO:0019878">
    <property type="term" value="P:lysine biosynthetic process via aminoadipic acid"/>
    <property type="evidence" value="ECO:0007669"/>
    <property type="project" value="TreeGrafter"/>
</dbReference>
<dbReference type="InterPro" id="IPR032095">
    <property type="entry name" value="Sacchrp_dh-like_C"/>
</dbReference>
<evidence type="ECO:0000313" key="6">
    <source>
        <dbReference type="Proteomes" id="UP000001396"/>
    </source>
</evidence>
<dbReference type="PANTHER" id="PTHR11133:SF22">
    <property type="entry name" value="ALPHA-AMINOADIPIC SEMIALDEHYDE SYNTHASE, MITOCHONDRIAL"/>
    <property type="match status" value="1"/>
</dbReference>
<comment type="caution">
    <text evidence="5">The sequence shown here is derived from an EMBL/GenBank/DDBJ whole genome shotgun (WGS) entry which is preliminary data.</text>
</comment>
<dbReference type="PANTHER" id="PTHR11133">
    <property type="entry name" value="SACCHAROPINE DEHYDROGENASE"/>
    <property type="match status" value="1"/>
</dbReference>
<dbReference type="InterPro" id="IPR036291">
    <property type="entry name" value="NAD(P)-bd_dom_sf"/>
</dbReference>
<dbReference type="InterPro" id="IPR051168">
    <property type="entry name" value="AASS"/>
</dbReference>
<dbReference type="EMBL" id="ADBJ01000042">
    <property type="protein sequence ID" value="EFA77589.1"/>
    <property type="molecule type" value="Genomic_DNA"/>
</dbReference>
<evidence type="ECO:0000313" key="5">
    <source>
        <dbReference type="EMBL" id="EFA77589.1"/>
    </source>
</evidence>
<dbReference type="Gene3D" id="3.40.50.720">
    <property type="entry name" value="NAD(P)-binding Rossmann-like Domain"/>
    <property type="match status" value="1"/>
</dbReference>
<feature type="domain" description="Saccharopine dehydrogenase NADP binding" evidence="3">
    <location>
        <begin position="4"/>
        <end position="121"/>
    </location>
</feature>
<dbReference type="InParanoid" id="D3BLY8"/>
<dbReference type="AlphaFoldDB" id="D3BLY8"/>
<dbReference type="GeneID" id="31367660"/>
<sequence>MKEVLLLGSGFVAKPAVDYLLKRNDVHLTVLSLFQNELDNISKGLPTEQITTIQLDVMNNLESLNEYIPKCLVVISLLPATMHCAVAKMCIAHKKHLVTASYISPEMRSLDAAAKDAGVLLLNELGLDPGIDHMSSMKIIDAAKAKGATVSSFISWCGALPAQEFADNPFGYKFSWSPRGVLSSASLPATFLWNGSIDNIPPHIKFGVMQPVSIRSADGTTMEFEGVANRDSLPYIDAYSLDRAQVKTMYRGTLRWKGFSVMIRALVAVGFFSTEKDERLSANPAPTWQQYVSQLLGCNNNISDIEYCLESSIRDAFTKQKAEAESLNYKFPIISRDIDADVKTALDGIKWIGLLSETDQVVSKHTPIDTLCALLEKKLSYNAGERDIVVLQHEFIIESNNADGSKKIEKEYSQLICYGKPNGSSGTSLTVGLPVGIATELIIDDATTTRGVTGPMTPEFYLPILERLGKEGIEMSEFTVHE</sequence>
<dbReference type="GO" id="GO:0005737">
    <property type="term" value="C:cytoplasm"/>
    <property type="evidence" value="ECO:0007669"/>
    <property type="project" value="TreeGrafter"/>
</dbReference>
<dbReference type="FunCoup" id="D3BLY8">
    <property type="interactions" value="184"/>
</dbReference>
<evidence type="ECO:0000256" key="1">
    <source>
        <dbReference type="ARBA" id="ARBA00022857"/>
    </source>
</evidence>
<dbReference type="Proteomes" id="UP000001396">
    <property type="component" value="Unassembled WGS sequence"/>
</dbReference>
<dbReference type="Gene3D" id="1.10.1870.10">
    <property type="entry name" value="Domain 3, Saccharopine reductase"/>
    <property type="match status" value="1"/>
</dbReference>
<evidence type="ECO:0000259" key="3">
    <source>
        <dbReference type="Pfam" id="PF03435"/>
    </source>
</evidence>